<accession>A0A7Y9ZAJ6</accession>
<dbReference type="Pfam" id="PF13483">
    <property type="entry name" value="Lactamase_B_3"/>
    <property type="match status" value="1"/>
</dbReference>
<dbReference type="EMBL" id="JACBZO010000001">
    <property type="protein sequence ID" value="NYI41013.1"/>
    <property type="molecule type" value="Genomic_DNA"/>
</dbReference>
<organism evidence="1 2">
    <name type="scientific">Demequina lutea</name>
    <dbReference type="NCBI Taxonomy" id="431489"/>
    <lineage>
        <taxon>Bacteria</taxon>
        <taxon>Bacillati</taxon>
        <taxon>Actinomycetota</taxon>
        <taxon>Actinomycetes</taxon>
        <taxon>Micrococcales</taxon>
        <taxon>Demequinaceae</taxon>
        <taxon>Demequina</taxon>
    </lineage>
</organism>
<dbReference type="PANTHER" id="PTHR43546">
    <property type="entry name" value="UPF0173 METAL-DEPENDENT HYDROLASE MJ1163-RELATED"/>
    <property type="match status" value="1"/>
</dbReference>
<evidence type="ECO:0000313" key="1">
    <source>
        <dbReference type="EMBL" id="NYI41013.1"/>
    </source>
</evidence>
<dbReference type="Proteomes" id="UP000547973">
    <property type="component" value="Unassembled WGS sequence"/>
</dbReference>
<gene>
    <name evidence="1" type="ORF">BKA03_001132</name>
</gene>
<proteinExistence type="predicted"/>
<name>A0A7Y9ZAJ6_9MICO</name>
<evidence type="ECO:0000313" key="2">
    <source>
        <dbReference type="Proteomes" id="UP000547973"/>
    </source>
</evidence>
<dbReference type="SUPFAM" id="SSF56281">
    <property type="entry name" value="Metallo-hydrolase/oxidoreductase"/>
    <property type="match status" value="1"/>
</dbReference>
<dbReference type="PANTHER" id="PTHR43546:SF3">
    <property type="entry name" value="UPF0173 METAL-DEPENDENT HYDROLASE MJ1163"/>
    <property type="match status" value="1"/>
</dbReference>
<dbReference type="OrthoDB" id="3190691at2"/>
<dbReference type="InterPro" id="IPR050114">
    <property type="entry name" value="UPF0173_UPF0282_UlaG_hydrolase"/>
</dbReference>
<sequence length="212" mass="22414">MRLTKHAHACIDVEHEGRRIVIDPGAFTPNARDLLANADAVLVTHSHMDHLDPDAVADAMRARIGLVLYGPEDVVASLREEFGERVRAVKPGDVLEVAGLSVSVYGGLHAEVLPSIPRAVNVGFLLGGRVFHPGDSLDPPDVEVETLLVPVSGPWIKLAEAAQFVSAVKPLRAVAIHEVILSPIGLALAAHVLGNGSSPSVPVEFLEPGTEL</sequence>
<dbReference type="RefSeq" id="WP_062075268.1">
    <property type="nucleotide sequence ID" value="NZ_BBRC01000007.1"/>
</dbReference>
<dbReference type="InterPro" id="IPR036866">
    <property type="entry name" value="RibonucZ/Hydroxyglut_hydro"/>
</dbReference>
<protein>
    <submittedName>
        <fullName evidence="1">L-ascorbate metabolism protein UlaG (Beta-lactamase superfamily)</fullName>
    </submittedName>
</protein>
<reference evidence="1 2" key="1">
    <citation type="submission" date="2020-07" db="EMBL/GenBank/DDBJ databases">
        <title>Sequencing the genomes of 1000 actinobacteria strains.</title>
        <authorList>
            <person name="Klenk H.-P."/>
        </authorList>
    </citation>
    <scope>NUCLEOTIDE SEQUENCE [LARGE SCALE GENOMIC DNA]</scope>
    <source>
        <strain evidence="1 2">DSM 19970</strain>
    </source>
</reference>
<dbReference type="AlphaFoldDB" id="A0A7Y9ZAJ6"/>
<dbReference type="Gene3D" id="3.60.15.10">
    <property type="entry name" value="Ribonuclease Z/Hydroxyacylglutathione hydrolase-like"/>
    <property type="match status" value="1"/>
</dbReference>
<comment type="caution">
    <text evidence="1">The sequence shown here is derived from an EMBL/GenBank/DDBJ whole genome shotgun (WGS) entry which is preliminary data.</text>
</comment>
<keyword evidence="2" id="KW-1185">Reference proteome</keyword>